<comment type="subcellular location">
    <subcellularLocation>
        <location evidence="1">Cell envelope</location>
    </subcellularLocation>
</comment>
<dbReference type="RefSeq" id="WP_186906937.1">
    <property type="nucleotide sequence ID" value="NZ_JACOPP010000004.1"/>
</dbReference>
<dbReference type="Gene3D" id="2.60.40.4270">
    <property type="entry name" value="Listeria-Bacteroides repeat domain"/>
    <property type="match status" value="1"/>
</dbReference>
<evidence type="ECO:0000256" key="3">
    <source>
        <dbReference type="ARBA" id="ARBA00022670"/>
    </source>
</evidence>
<keyword evidence="8" id="KW-0732">Signal</keyword>
<dbReference type="SUPFAM" id="SSF52743">
    <property type="entry name" value="Subtilisin-like"/>
    <property type="match status" value="1"/>
</dbReference>
<keyword evidence="5 6" id="KW-0720">Serine protease</keyword>
<dbReference type="InterPro" id="IPR036852">
    <property type="entry name" value="Peptidase_S8/S53_dom_sf"/>
</dbReference>
<dbReference type="PANTHER" id="PTHR43806">
    <property type="entry name" value="PEPTIDASE S8"/>
    <property type="match status" value="1"/>
</dbReference>
<feature type="active site" description="Charge relay system" evidence="6">
    <location>
        <position position="332"/>
    </location>
</feature>
<feature type="signal peptide" evidence="8">
    <location>
        <begin position="1"/>
        <end position="25"/>
    </location>
</feature>
<feature type="active site" description="Charge relay system" evidence="6">
    <location>
        <position position="169"/>
    </location>
</feature>
<dbReference type="PROSITE" id="PS51892">
    <property type="entry name" value="SUBTILASE"/>
    <property type="match status" value="1"/>
</dbReference>
<dbReference type="Gene3D" id="3.40.50.200">
    <property type="entry name" value="Peptidase S8/S53 domain"/>
    <property type="match status" value="1"/>
</dbReference>
<dbReference type="PRINTS" id="PR00723">
    <property type="entry name" value="SUBTILISIN"/>
</dbReference>
<dbReference type="InterPro" id="IPR023827">
    <property type="entry name" value="Peptidase_S8_Asp-AS"/>
</dbReference>
<feature type="domain" description="Peptidase S8/S53" evidence="9">
    <location>
        <begin position="128"/>
        <end position="380"/>
    </location>
</feature>
<evidence type="ECO:0000313" key="11">
    <source>
        <dbReference type="Proteomes" id="UP000661435"/>
    </source>
</evidence>
<feature type="chain" id="PRO_5035293487" evidence="8">
    <location>
        <begin position="26"/>
        <end position="540"/>
    </location>
</feature>
<dbReference type="InterPro" id="IPR013378">
    <property type="entry name" value="InlB-like_B-rpt"/>
</dbReference>
<dbReference type="InterPro" id="IPR042229">
    <property type="entry name" value="Listeria/Bacterioides_rpt_sf"/>
</dbReference>
<dbReference type="Pfam" id="PF00082">
    <property type="entry name" value="Peptidase_S8"/>
    <property type="match status" value="1"/>
</dbReference>
<evidence type="ECO:0000256" key="1">
    <source>
        <dbReference type="ARBA" id="ARBA00004196"/>
    </source>
</evidence>
<evidence type="ECO:0000256" key="8">
    <source>
        <dbReference type="SAM" id="SignalP"/>
    </source>
</evidence>
<evidence type="ECO:0000313" key="10">
    <source>
        <dbReference type="EMBL" id="MBC5733042.1"/>
    </source>
</evidence>
<protein>
    <submittedName>
        <fullName evidence="10">S8 family serine peptidase</fullName>
    </submittedName>
</protein>
<dbReference type="AlphaFoldDB" id="A0A8J6J002"/>
<dbReference type="PANTHER" id="PTHR43806:SF11">
    <property type="entry name" value="CEREVISIN-RELATED"/>
    <property type="match status" value="1"/>
</dbReference>
<dbReference type="Proteomes" id="UP000661435">
    <property type="component" value="Unassembled WGS sequence"/>
</dbReference>
<gene>
    <name evidence="10" type="ORF">H8S57_04780</name>
</gene>
<dbReference type="PROSITE" id="PS00136">
    <property type="entry name" value="SUBTILASE_ASP"/>
    <property type="match status" value="1"/>
</dbReference>
<dbReference type="InterPro" id="IPR023828">
    <property type="entry name" value="Peptidase_S8_Ser-AS"/>
</dbReference>
<name>A0A8J6J002_9FIRM</name>
<evidence type="ECO:0000256" key="7">
    <source>
        <dbReference type="RuleBase" id="RU003355"/>
    </source>
</evidence>
<dbReference type="InterPro" id="IPR022398">
    <property type="entry name" value="Peptidase_S8_His-AS"/>
</dbReference>
<feature type="active site" description="Charge relay system" evidence="6">
    <location>
        <position position="137"/>
    </location>
</feature>
<evidence type="ECO:0000256" key="2">
    <source>
        <dbReference type="ARBA" id="ARBA00011073"/>
    </source>
</evidence>
<accession>A0A8J6J002</accession>
<evidence type="ECO:0000256" key="5">
    <source>
        <dbReference type="ARBA" id="ARBA00022825"/>
    </source>
</evidence>
<keyword evidence="11" id="KW-1185">Reference proteome</keyword>
<evidence type="ECO:0000256" key="4">
    <source>
        <dbReference type="ARBA" id="ARBA00022801"/>
    </source>
</evidence>
<proteinExistence type="inferred from homology"/>
<dbReference type="InterPro" id="IPR050131">
    <property type="entry name" value="Peptidase_S8_subtilisin-like"/>
</dbReference>
<dbReference type="GO" id="GO:0004252">
    <property type="term" value="F:serine-type endopeptidase activity"/>
    <property type="evidence" value="ECO:0007669"/>
    <property type="project" value="UniProtKB-UniRule"/>
</dbReference>
<dbReference type="NCBIfam" id="TIGR02543">
    <property type="entry name" value="List_Bact_rpt"/>
    <property type="match status" value="1"/>
</dbReference>
<comment type="caution">
    <text evidence="10">The sequence shown here is derived from an EMBL/GenBank/DDBJ whole genome shotgun (WGS) entry which is preliminary data.</text>
</comment>
<dbReference type="InterPro" id="IPR015500">
    <property type="entry name" value="Peptidase_S8_subtilisin-rel"/>
</dbReference>
<dbReference type="GO" id="GO:0030313">
    <property type="term" value="C:cell envelope"/>
    <property type="evidence" value="ECO:0007669"/>
    <property type="project" value="UniProtKB-SubCell"/>
</dbReference>
<dbReference type="PROSITE" id="PS00138">
    <property type="entry name" value="SUBTILASE_SER"/>
    <property type="match status" value="1"/>
</dbReference>
<reference evidence="10" key="1">
    <citation type="submission" date="2020-08" db="EMBL/GenBank/DDBJ databases">
        <title>Genome public.</title>
        <authorList>
            <person name="Liu C."/>
            <person name="Sun Q."/>
        </authorList>
    </citation>
    <scope>NUCLEOTIDE SEQUENCE</scope>
    <source>
        <strain evidence="10">NSJ-51</strain>
    </source>
</reference>
<organism evidence="10 11">
    <name type="scientific">Lawsonibacter hominis</name>
    <dbReference type="NCBI Taxonomy" id="2763053"/>
    <lineage>
        <taxon>Bacteria</taxon>
        <taxon>Bacillati</taxon>
        <taxon>Bacillota</taxon>
        <taxon>Clostridia</taxon>
        <taxon>Eubacteriales</taxon>
        <taxon>Oscillospiraceae</taxon>
        <taxon>Lawsonibacter</taxon>
    </lineage>
</organism>
<keyword evidence="3 6" id="KW-0645">Protease</keyword>
<dbReference type="InterPro" id="IPR000209">
    <property type="entry name" value="Peptidase_S8/S53_dom"/>
</dbReference>
<dbReference type="PROSITE" id="PS00137">
    <property type="entry name" value="SUBTILASE_HIS"/>
    <property type="match status" value="1"/>
</dbReference>
<dbReference type="EMBL" id="JACOPP010000004">
    <property type="protein sequence ID" value="MBC5733042.1"/>
    <property type="molecule type" value="Genomic_DNA"/>
</dbReference>
<sequence length="540" mass="57657">MRRLGYRALALLTVASVLLLSPGRAAEQPETEFDGYLVRLSDPREWNGPVLLSAGTCEEVSDGLYRVEDLETAQAMDQLGMAEYYEPNYRLELLESGSYMPAQWNLLTVHAQTAWEHTDGQGAYDMRGTGVTVAVIDSGVYREHPDFKQEHILDYYDLAGTDDGVDVWHGTFVAGVIAAQVNNALGVDGVAPDVTILPICVTKNGGSDTALLIQAIDYAVKQGVDVINLSIGGKYGNESLKKACQDAVDAGILVIAAAGNYKSGETKSSACYMYPASYDGVVSVSACKQDGETVSFDSSYSYFNDRVTVAAPGTGVQSLYLDGGTATKQGTSFAAPVVTAMAAMAKQRSRAIAPETFTALLCGSAVDLGEAGYDLYYGFGLADIAAFAGALDRSYSVTYRLGAEDAAFAPGAQVPRAYALGPEDIPLPEPVRPGYRFLGWYETEDASGTPVGELPAGCVGDKTYYAAWSDVSTRYFAQYASDGRLLAVEQLPQGTDRIADVEVEIRDGAVLGSLFWVDETGAPLREAEYALLNGTRTLES</sequence>
<comment type="similarity">
    <text evidence="2 6 7">Belongs to the peptidase S8 family.</text>
</comment>
<evidence type="ECO:0000256" key="6">
    <source>
        <dbReference type="PROSITE-ProRule" id="PRU01240"/>
    </source>
</evidence>
<evidence type="ECO:0000259" key="9">
    <source>
        <dbReference type="Pfam" id="PF00082"/>
    </source>
</evidence>
<dbReference type="GO" id="GO:0006508">
    <property type="term" value="P:proteolysis"/>
    <property type="evidence" value="ECO:0007669"/>
    <property type="project" value="UniProtKB-KW"/>
</dbReference>
<keyword evidence="4 6" id="KW-0378">Hydrolase</keyword>